<dbReference type="Proteomes" id="UP000824005">
    <property type="component" value="Unassembled WGS sequence"/>
</dbReference>
<feature type="transmembrane region" description="Helical" evidence="1">
    <location>
        <begin position="70"/>
        <end position="88"/>
    </location>
</feature>
<feature type="transmembrane region" description="Helical" evidence="1">
    <location>
        <begin position="133"/>
        <end position="150"/>
    </location>
</feature>
<evidence type="ECO:0000313" key="2">
    <source>
        <dbReference type="EMBL" id="HIY65201.1"/>
    </source>
</evidence>
<reference evidence="2" key="2">
    <citation type="submission" date="2021-04" db="EMBL/GenBank/DDBJ databases">
        <authorList>
            <person name="Gilroy R."/>
        </authorList>
    </citation>
    <scope>NUCLEOTIDE SEQUENCE</scope>
    <source>
        <strain evidence="2">ChiGjej1B1-98</strain>
    </source>
</reference>
<proteinExistence type="predicted"/>
<protein>
    <submittedName>
        <fullName evidence="2">Uncharacterized protein</fullName>
    </submittedName>
</protein>
<evidence type="ECO:0000313" key="3">
    <source>
        <dbReference type="Proteomes" id="UP000824005"/>
    </source>
</evidence>
<dbReference type="EMBL" id="DXDC01000085">
    <property type="protein sequence ID" value="HIY65201.1"/>
    <property type="molecule type" value="Genomic_DNA"/>
</dbReference>
<dbReference type="AlphaFoldDB" id="A0A9D1YWD0"/>
<comment type="caution">
    <text evidence="2">The sequence shown here is derived from an EMBL/GenBank/DDBJ whole genome shotgun (WGS) entry which is preliminary data.</text>
</comment>
<feature type="transmembrane region" description="Helical" evidence="1">
    <location>
        <begin position="222"/>
        <end position="243"/>
    </location>
</feature>
<keyword evidence="1" id="KW-0812">Transmembrane</keyword>
<gene>
    <name evidence="2" type="ORF">H9830_02860</name>
</gene>
<feature type="transmembrane region" description="Helical" evidence="1">
    <location>
        <begin position="192"/>
        <end position="210"/>
    </location>
</feature>
<reference evidence="2" key="1">
    <citation type="journal article" date="2021" name="PeerJ">
        <title>Extensive microbial diversity within the chicken gut microbiome revealed by metagenomics and culture.</title>
        <authorList>
            <person name="Gilroy R."/>
            <person name="Ravi A."/>
            <person name="Getino M."/>
            <person name="Pursley I."/>
            <person name="Horton D.L."/>
            <person name="Alikhan N.F."/>
            <person name="Baker D."/>
            <person name="Gharbi K."/>
            <person name="Hall N."/>
            <person name="Watson M."/>
            <person name="Adriaenssens E.M."/>
            <person name="Foster-Nyarko E."/>
            <person name="Jarju S."/>
            <person name="Secka A."/>
            <person name="Antonio M."/>
            <person name="Oren A."/>
            <person name="Chaudhuri R.R."/>
            <person name="La Ragione R."/>
            <person name="Hildebrand F."/>
            <person name="Pallen M.J."/>
        </authorList>
    </citation>
    <scope>NUCLEOTIDE SEQUENCE</scope>
    <source>
        <strain evidence="2">ChiGjej1B1-98</strain>
    </source>
</reference>
<feature type="transmembrane region" description="Helical" evidence="1">
    <location>
        <begin position="38"/>
        <end position="58"/>
    </location>
</feature>
<feature type="transmembrane region" description="Helical" evidence="1">
    <location>
        <begin position="170"/>
        <end position="186"/>
    </location>
</feature>
<keyword evidence="1" id="KW-0472">Membrane</keyword>
<evidence type="ECO:0000256" key="1">
    <source>
        <dbReference type="SAM" id="Phobius"/>
    </source>
</evidence>
<name>A0A9D1YWD0_9MICO</name>
<keyword evidence="1" id="KW-1133">Transmembrane helix</keyword>
<organism evidence="2 3">
    <name type="scientific">Candidatus Agrococcus pullicola</name>
    <dbReference type="NCBI Taxonomy" id="2838429"/>
    <lineage>
        <taxon>Bacteria</taxon>
        <taxon>Bacillati</taxon>
        <taxon>Actinomycetota</taxon>
        <taxon>Actinomycetes</taxon>
        <taxon>Micrococcales</taxon>
        <taxon>Microbacteriaceae</taxon>
        <taxon>Agrococcus</taxon>
    </lineage>
</organism>
<sequence>MESQPSRPNASGPPSAEEAAAQLRNIGKVRDRSDRAHAPGALAVLGLWQAFILPVYLWTLLTVMAPFDNSLYVILPMLITTTLVSGALEQFSVRQRIGSAMTVLLFALVLVFFVLCVLQIIEQPYPRILDTLLAIMLGLALAVGPIRWWVTAEDRSVRWVRRPLSRSSRIVTVILGAIVGLLVVTAEWEYASVTSLGAAVLFMVVAAMSLKDAGLRRTGYEWSLLHWLLFGIGAVVVCAVLLLSAFTDVLSPVLLATAGSAIGIAIAGSAFLPTRGTQQ</sequence>
<accession>A0A9D1YWD0</accession>
<feature type="transmembrane region" description="Helical" evidence="1">
    <location>
        <begin position="249"/>
        <end position="272"/>
    </location>
</feature>
<feature type="transmembrane region" description="Helical" evidence="1">
    <location>
        <begin position="100"/>
        <end position="121"/>
    </location>
</feature>